<evidence type="ECO:0000256" key="2">
    <source>
        <dbReference type="ARBA" id="ARBA00005300"/>
    </source>
</evidence>
<comment type="similarity">
    <text evidence="2">Belongs to the RNase H family.</text>
</comment>
<evidence type="ECO:0000256" key="6">
    <source>
        <dbReference type="ARBA" id="ARBA00022759"/>
    </source>
</evidence>
<evidence type="ECO:0000256" key="3">
    <source>
        <dbReference type="ARBA" id="ARBA00012180"/>
    </source>
</evidence>
<reference evidence="10 11" key="1">
    <citation type="submission" date="2025-04" db="UniProtKB">
        <authorList>
            <consortium name="RefSeq"/>
        </authorList>
    </citation>
    <scope>IDENTIFICATION</scope>
    <source>
        <tissue evidence="10 11">Whole body</tissue>
    </source>
</reference>
<dbReference type="Gene3D" id="3.30.420.10">
    <property type="entry name" value="Ribonuclease H-like superfamily/Ribonuclease H"/>
    <property type="match status" value="1"/>
</dbReference>
<evidence type="ECO:0000313" key="10">
    <source>
        <dbReference type="RefSeq" id="XP_017876268.1"/>
    </source>
</evidence>
<dbReference type="KEGG" id="ccal:108622718"/>
<dbReference type="RefSeq" id="XP_017876268.1">
    <property type="nucleotide sequence ID" value="XM_018020779.1"/>
</dbReference>
<keyword evidence="9" id="KW-1185">Reference proteome</keyword>
<dbReference type="GO" id="GO:0003676">
    <property type="term" value="F:nucleic acid binding"/>
    <property type="evidence" value="ECO:0007669"/>
    <property type="project" value="InterPro"/>
</dbReference>
<dbReference type="GO" id="GO:0043137">
    <property type="term" value="P:DNA replication, removal of RNA primer"/>
    <property type="evidence" value="ECO:0007669"/>
    <property type="project" value="TreeGrafter"/>
</dbReference>
<dbReference type="InterPro" id="IPR012337">
    <property type="entry name" value="RNaseH-like_sf"/>
</dbReference>
<dbReference type="GO" id="GO:0046872">
    <property type="term" value="F:metal ion binding"/>
    <property type="evidence" value="ECO:0007669"/>
    <property type="project" value="UniProtKB-KW"/>
</dbReference>
<evidence type="ECO:0000256" key="5">
    <source>
        <dbReference type="ARBA" id="ARBA00022723"/>
    </source>
</evidence>
<evidence type="ECO:0000256" key="1">
    <source>
        <dbReference type="ARBA" id="ARBA00000077"/>
    </source>
</evidence>
<evidence type="ECO:0000313" key="11">
    <source>
        <dbReference type="RefSeq" id="XP_017877688.1"/>
    </source>
</evidence>
<dbReference type="CDD" id="cd09276">
    <property type="entry name" value="Rnase_HI_RT_non_LTR"/>
    <property type="match status" value="1"/>
</dbReference>
<dbReference type="GO" id="GO:0004523">
    <property type="term" value="F:RNA-DNA hybrid ribonuclease activity"/>
    <property type="evidence" value="ECO:0007669"/>
    <property type="project" value="UniProtKB-EC"/>
</dbReference>
<name>A0AAJ7ISY4_9HYME</name>
<evidence type="ECO:0000256" key="4">
    <source>
        <dbReference type="ARBA" id="ARBA00022722"/>
    </source>
</evidence>
<dbReference type="PANTHER" id="PTHR10642">
    <property type="entry name" value="RIBONUCLEASE H1"/>
    <property type="match status" value="1"/>
</dbReference>
<dbReference type="SUPFAM" id="SSF53098">
    <property type="entry name" value="Ribonuclease H-like"/>
    <property type="match status" value="1"/>
</dbReference>
<dbReference type="PANTHER" id="PTHR10642:SF26">
    <property type="entry name" value="RIBONUCLEASE H1"/>
    <property type="match status" value="1"/>
</dbReference>
<dbReference type="Proteomes" id="UP000694925">
    <property type="component" value="Unplaced"/>
</dbReference>
<evidence type="ECO:0000313" key="9">
    <source>
        <dbReference type="Proteomes" id="UP000694925"/>
    </source>
</evidence>
<dbReference type="InterPro" id="IPR002156">
    <property type="entry name" value="RNaseH_domain"/>
</dbReference>
<dbReference type="RefSeq" id="XP_017877688.1">
    <property type="nucleotide sequence ID" value="XM_018022199.1"/>
</dbReference>
<keyword evidence="5" id="KW-0479">Metal-binding</keyword>
<keyword evidence="7" id="KW-0378">Hydrolase</keyword>
<evidence type="ECO:0000259" key="8">
    <source>
        <dbReference type="PROSITE" id="PS50879"/>
    </source>
</evidence>
<proteinExistence type="inferred from homology"/>
<dbReference type="EC" id="3.1.26.4" evidence="3"/>
<dbReference type="AlphaFoldDB" id="A0AAJ7ISY4"/>
<dbReference type="GeneID" id="108622718"/>
<dbReference type="PROSITE" id="PS50879">
    <property type="entry name" value="RNASE_H_1"/>
    <property type="match status" value="1"/>
</dbReference>
<keyword evidence="6" id="KW-0255">Endonuclease</keyword>
<gene>
    <name evidence="10" type="primary">LOC108622718</name>
    <name evidence="11" type="synonym">LOC108623605</name>
</gene>
<sequence>MEALLCVAPLKVKVEETALRTISLLNNWGTWIGNDKEHASIEKTAEMETGSRLTYILNAPSDRITPIYRFGRKFKTIIMKRTDWTREGTNKLEGCETWYTDGSKDEEGYTGCAWTANKPNTGFYEHMSKDNTVFQAEVLGITRCTEMLENKTRKKRIAIFTDSQATIKALSSNVFMSRLVLECRDKLNLLAVANIETVVGWCPGHKGIKGNEKADRLARVGGQTKKIAIGPEPWIPIPYAVNKQELRRYSSEKLKRRWEETSECRQGKIMIGEPNIKKAKTITTMTKKEARIAAYTYTGHAPVGYHLHKMGLLDNGKCTVCPDEDETTYHILAKCVRYTKTRREIFKCSRIEIDEVKSLRSIDIVNFMIKTEPWNKEAGVIQL</sequence>
<dbReference type="KEGG" id="ccal:108623605"/>
<dbReference type="GeneID" id="108623605"/>
<accession>A0AAJ7ISY4</accession>
<evidence type="ECO:0000256" key="7">
    <source>
        <dbReference type="ARBA" id="ARBA00022801"/>
    </source>
</evidence>
<dbReference type="InterPro" id="IPR036397">
    <property type="entry name" value="RNaseH_sf"/>
</dbReference>
<comment type="catalytic activity">
    <reaction evidence="1">
        <text>Endonucleolytic cleavage to 5'-phosphomonoester.</text>
        <dbReference type="EC" id="3.1.26.4"/>
    </reaction>
</comment>
<keyword evidence="4" id="KW-0540">Nuclease</keyword>
<protein>
    <recommendedName>
        <fullName evidence="3">ribonuclease H</fullName>
        <ecNumber evidence="3">3.1.26.4</ecNumber>
    </recommendedName>
</protein>
<organism evidence="9 10">
    <name type="scientific">Ceratina calcarata</name>
    <dbReference type="NCBI Taxonomy" id="156304"/>
    <lineage>
        <taxon>Eukaryota</taxon>
        <taxon>Metazoa</taxon>
        <taxon>Ecdysozoa</taxon>
        <taxon>Arthropoda</taxon>
        <taxon>Hexapoda</taxon>
        <taxon>Insecta</taxon>
        <taxon>Pterygota</taxon>
        <taxon>Neoptera</taxon>
        <taxon>Endopterygota</taxon>
        <taxon>Hymenoptera</taxon>
        <taxon>Apocrita</taxon>
        <taxon>Aculeata</taxon>
        <taxon>Apoidea</taxon>
        <taxon>Anthophila</taxon>
        <taxon>Apidae</taxon>
        <taxon>Ceratina</taxon>
        <taxon>Zadontomerus</taxon>
    </lineage>
</organism>
<dbReference type="InterPro" id="IPR050092">
    <property type="entry name" value="RNase_H"/>
</dbReference>
<feature type="domain" description="RNase H type-1" evidence="8">
    <location>
        <begin position="92"/>
        <end position="223"/>
    </location>
</feature>
<dbReference type="Pfam" id="PF00075">
    <property type="entry name" value="RNase_H"/>
    <property type="match status" value="1"/>
</dbReference>